<organism evidence="4 5">
    <name type="scientific">Mucor circinelloides f. circinelloides (strain 1006PhL)</name>
    <name type="common">Mucormycosis agent</name>
    <name type="synonym">Calyptromyces circinelloides</name>
    <dbReference type="NCBI Taxonomy" id="1220926"/>
    <lineage>
        <taxon>Eukaryota</taxon>
        <taxon>Fungi</taxon>
        <taxon>Fungi incertae sedis</taxon>
        <taxon>Mucoromycota</taxon>
        <taxon>Mucoromycotina</taxon>
        <taxon>Mucoromycetes</taxon>
        <taxon>Mucorales</taxon>
        <taxon>Mucorineae</taxon>
        <taxon>Mucoraceae</taxon>
        <taxon>Mucor</taxon>
    </lineage>
</organism>
<dbReference type="PROSITE" id="PS50157">
    <property type="entry name" value="ZINC_FINGER_C2H2_2"/>
    <property type="match status" value="1"/>
</dbReference>
<dbReference type="VEuPathDB" id="FungiDB:HMPREF1544_01153"/>
<feature type="compositionally biased region" description="Acidic residues" evidence="2">
    <location>
        <begin position="147"/>
        <end position="161"/>
    </location>
</feature>
<protein>
    <recommendedName>
        <fullName evidence="3">C2H2-type domain-containing protein</fullName>
    </recommendedName>
</protein>
<dbReference type="Proteomes" id="UP000014254">
    <property type="component" value="Unassembled WGS sequence"/>
</dbReference>
<dbReference type="AlphaFoldDB" id="S2JQ34"/>
<name>S2JQ34_MUCC1</name>
<dbReference type="InterPro" id="IPR013087">
    <property type="entry name" value="Znf_C2H2_type"/>
</dbReference>
<keyword evidence="1" id="KW-0863">Zinc-finger</keyword>
<feature type="domain" description="C2H2-type" evidence="3">
    <location>
        <begin position="17"/>
        <end position="45"/>
    </location>
</feature>
<evidence type="ECO:0000256" key="1">
    <source>
        <dbReference type="PROSITE-ProRule" id="PRU00042"/>
    </source>
</evidence>
<dbReference type="PROSITE" id="PS00028">
    <property type="entry name" value="ZINC_FINGER_C2H2_1"/>
    <property type="match status" value="1"/>
</dbReference>
<reference evidence="5" key="1">
    <citation type="submission" date="2013-05" db="EMBL/GenBank/DDBJ databases">
        <title>The Genome sequence of Mucor circinelloides f. circinelloides 1006PhL.</title>
        <authorList>
            <consortium name="The Broad Institute Genomics Platform"/>
            <person name="Cuomo C."/>
            <person name="Earl A."/>
            <person name="Findley K."/>
            <person name="Lee S.C."/>
            <person name="Walker B."/>
            <person name="Young S."/>
            <person name="Zeng Q."/>
            <person name="Gargeya S."/>
            <person name="Fitzgerald M."/>
            <person name="Haas B."/>
            <person name="Abouelleil A."/>
            <person name="Allen A.W."/>
            <person name="Alvarado L."/>
            <person name="Arachchi H.M."/>
            <person name="Berlin A.M."/>
            <person name="Chapman S.B."/>
            <person name="Gainer-Dewar J."/>
            <person name="Goldberg J."/>
            <person name="Griggs A."/>
            <person name="Gujja S."/>
            <person name="Hansen M."/>
            <person name="Howarth C."/>
            <person name="Imamovic A."/>
            <person name="Ireland A."/>
            <person name="Larimer J."/>
            <person name="McCowan C."/>
            <person name="Murphy C."/>
            <person name="Pearson M."/>
            <person name="Poon T.W."/>
            <person name="Priest M."/>
            <person name="Roberts A."/>
            <person name="Saif S."/>
            <person name="Shea T."/>
            <person name="Sisk P."/>
            <person name="Sykes S."/>
            <person name="Wortman J."/>
            <person name="Nusbaum C."/>
            <person name="Birren B."/>
        </authorList>
    </citation>
    <scope>NUCLEOTIDE SEQUENCE [LARGE SCALE GENOMIC DNA]</scope>
    <source>
        <strain evidence="5">1006PhL</strain>
    </source>
</reference>
<evidence type="ECO:0000313" key="5">
    <source>
        <dbReference type="Proteomes" id="UP000014254"/>
    </source>
</evidence>
<evidence type="ECO:0000256" key="2">
    <source>
        <dbReference type="SAM" id="MobiDB-lite"/>
    </source>
</evidence>
<sequence length="203" mass="22926">MTAKKKHVAKPVLTFTYPCYICGNILVKARQVINHLEAIHGYKLPVRAVGHKRPQDPQYDYNNDPQSKDDYDVSHYACASCWFHCPEAGLKELSDHVNATHHPENVDPVKNNDGKIKGGEVTDIDKNESLNQEREKARKAEGREGDQESEEDSEAPDDGGEDQIMAETDDKKEGSKDIGDIYQKLNELVDMFQRMLKGKDDKA</sequence>
<evidence type="ECO:0000313" key="4">
    <source>
        <dbReference type="EMBL" id="EPB92089.1"/>
    </source>
</evidence>
<dbReference type="GO" id="GO:0008270">
    <property type="term" value="F:zinc ion binding"/>
    <property type="evidence" value="ECO:0007669"/>
    <property type="project" value="UniProtKB-KW"/>
</dbReference>
<dbReference type="OMA" id="ARQVINH"/>
<evidence type="ECO:0000259" key="3">
    <source>
        <dbReference type="PROSITE" id="PS50157"/>
    </source>
</evidence>
<keyword evidence="5" id="KW-1185">Reference proteome</keyword>
<gene>
    <name evidence="4" type="ORF">HMPREF1544_01153</name>
</gene>
<dbReference type="OrthoDB" id="2287072at2759"/>
<feature type="region of interest" description="Disordered" evidence="2">
    <location>
        <begin position="101"/>
        <end position="178"/>
    </location>
</feature>
<keyword evidence="1" id="KW-0862">Zinc</keyword>
<keyword evidence="1" id="KW-0479">Metal-binding</keyword>
<feature type="compositionally biased region" description="Basic and acidic residues" evidence="2">
    <location>
        <begin position="101"/>
        <end position="146"/>
    </location>
</feature>
<dbReference type="EMBL" id="KE123903">
    <property type="protein sequence ID" value="EPB92089.1"/>
    <property type="molecule type" value="Genomic_DNA"/>
</dbReference>
<feature type="compositionally biased region" description="Basic and acidic residues" evidence="2">
    <location>
        <begin position="168"/>
        <end position="178"/>
    </location>
</feature>
<proteinExistence type="predicted"/>
<dbReference type="InParanoid" id="S2JQ34"/>
<accession>S2JQ34</accession>